<evidence type="ECO:0000313" key="2">
    <source>
        <dbReference type="EMBL" id="KAL2612090.1"/>
    </source>
</evidence>
<keyword evidence="3" id="KW-1185">Reference proteome</keyword>
<feature type="region of interest" description="Disordered" evidence="1">
    <location>
        <begin position="179"/>
        <end position="221"/>
    </location>
</feature>
<proteinExistence type="predicted"/>
<comment type="caution">
    <text evidence="2">The sequence shown here is derived from an EMBL/GenBank/DDBJ whole genome shotgun (WGS) entry which is preliminary data.</text>
</comment>
<feature type="region of interest" description="Disordered" evidence="1">
    <location>
        <begin position="242"/>
        <end position="291"/>
    </location>
</feature>
<feature type="compositionally biased region" description="Basic and acidic residues" evidence="1">
    <location>
        <begin position="249"/>
        <end position="285"/>
    </location>
</feature>
<name>A0ABD1XT11_9MARC</name>
<dbReference type="PANTHER" id="PTHR35986:SF1">
    <property type="entry name" value="OS10G0430800 PROTEIN"/>
    <property type="match status" value="1"/>
</dbReference>
<organism evidence="2 3">
    <name type="scientific">Riccia fluitans</name>
    <dbReference type="NCBI Taxonomy" id="41844"/>
    <lineage>
        <taxon>Eukaryota</taxon>
        <taxon>Viridiplantae</taxon>
        <taxon>Streptophyta</taxon>
        <taxon>Embryophyta</taxon>
        <taxon>Marchantiophyta</taxon>
        <taxon>Marchantiopsida</taxon>
        <taxon>Marchantiidae</taxon>
        <taxon>Marchantiales</taxon>
        <taxon>Ricciaceae</taxon>
        <taxon>Riccia</taxon>
    </lineage>
</organism>
<reference evidence="2 3" key="1">
    <citation type="submission" date="2024-09" db="EMBL/GenBank/DDBJ databases">
        <title>Chromosome-scale assembly of Riccia fluitans.</title>
        <authorList>
            <person name="Paukszto L."/>
            <person name="Sawicki J."/>
            <person name="Karawczyk K."/>
            <person name="Piernik-Szablinska J."/>
            <person name="Szczecinska M."/>
            <person name="Mazdziarz M."/>
        </authorList>
    </citation>
    <scope>NUCLEOTIDE SEQUENCE [LARGE SCALE GENOMIC DNA]</scope>
    <source>
        <strain evidence="2">Rf_01</strain>
        <tissue evidence="2">Aerial parts of the thallus</tissue>
    </source>
</reference>
<dbReference type="PANTHER" id="PTHR35986">
    <property type="entry name" value="EXPRESSED PROTEIN"/>
    <property type="match status" value="1"/>
</dbReference>
<accession>A0ABD1XT11</accession>
<sequence length="291" mass="32990">MDPSVVADESLKLERKAPDNLYPLAKLAWVIRTNKYKPTPQEGEVLGKCFEDAKWYFLNAPLAAGALVWSVTGGTRLKVFPRIFLTVSAAVLGHDLGGRMAGQACTKNILSLEKSPLRGELIAILREDQPDNYLLKTDLVQKEEVQPQPAYVTENEVQESLPATTKDWASRIDDRFRDDNAGLSSEQDFASGNGDVPRRIPRLWKPEPEPKLTKPVTREESGVAEVLGDPFDLVMRSSFIDDFSESAEDGGKGRAVKETRRSRRREDLSAKERKEYDRKRYEQWKQRQQQI</sequence>
<dbReference type="AlphaFoldDB" id="A0ABD1XT11"/>
<protein>
    <submittedName>
        <fullName evidence="2">Uncharacterized protein</fullName>
    </submittedName>
</protein>
<gene>
    <name evidence="2" type="ORF">R1flu_023782</name>
</gene>
<evidence type="ECO:0000256" key="1">
    <source>
        <dbReference type="SAM" id="MobiDB-lite"/>
    </source>
</evidence>
<feature type="compositionally biased region" description="Basic and acidic residues" evidence="1">
    <location>
        <begin position="204"/>
        <end position="221"/>
    </location>
</feature>
<evidence type="ECO:0000313" key="3">
    <source>
        <dbReference type="Proteomes" id="UP001605036"/>
    </source>
</evidence>
<dbReference type="EMBL" id="JBHFFA010000007">
    <property type="protein sequence ID" value="KAL2612090.1"/>
    <property type="molecule type" value="Genomic_DNA"/>
</dbReference>
<dbReference type="Proteomes" id="UP001605036">
    <property type="component" value="Unassembled WGS sequence"/>
</dbReference>